<proteinExistence type="predicted"/>
<dbReference type="AlphaFoldDB" id="A0A7X0NWT3"/>
<comment type="caution">
    <text evidence="1">The sequence shown here is derived from an EMBL/GenBank/DDBJ whole genome shotgun (WGS) entry which is preliminary data.</text>
</comment>
<protein>
    <submittedName>
        <fullName evidence="1">Uncharacterized protein</fullName>
    </submittedName>
</protein>
<organism evidence="1 2">
    <name type="scientific">Nonomuraea rubra</name>
    <dbReference type="NCBI Taxonomy" id="46180"/>
    <lineage>
        <taxon>Bacteria</taxon>
        <taxon>Bacillati</taxon>
        <taxon>Actinomycetota</taxon>
        <taxon>Actinomycetes</taxon>
        <taxon>Streptosporangiales</taxon>
        <taxon>Streptosporangiaceae</taxon>
        <taxon>Nonomuraea</taxon>
    </lineage>
</organism>
<keyword evidence="2" id="KW-1185">Reference proteome</keyword>
<evidence type="ECO:0000313" key="2">
    <source>
        <dbReference type="Proteomes" id="UP000565579"/>
    </source>
</evidence>
<gene>
    <name evidence="1" type="ORF">HD593_005616</name>
</gene>
<evidence type="ECO:0000313" key="1">
    <source>
        <dbReference type="EMBL" id="MBB6550821.1"/>
    </source>
</evidence>
<sequence>MPRIDAEMSYWVRKPSGVRPRGFEEFQAIMRAAVDPGKALSETRALVEGRPMDSR</sequence>
<reference evidence="1 2" key="1">
    <citation type="submission" date="2020-08" db="EMBL/GenBank/DDBJ databases">
        <title>Sequencing the genomes of 1000 actinobacteria strains.</title>
        <authorList>
            <person name="Klenk H.-P."/>
        </authorList>
    </citation>
    <scope>NUCLEOTIDE SEQUENCE [LARGE SCALE GENOMIC DNA]</scope>
    <source>
        <strain evidence="1 2">DSM 43768</strain>
    </source>
</reference>
<dbReference type="RefSeq" id="WP_345153529.1">
    <property type="nucleotide sequence ID" value="NZ_BAAAXY010000231.1"/>
</dbReference>
<name>A0A7X0NWT3_9ACTN</name>
<dbReference type="Proteomes" id="UP000565579">
    <property type="component" value="Unassembled WGS sequence"/>
</dbReference>
<accession>A0A7X0NWT3</accession>
<dbReference type="EMBL" id="JACHMI010000001">
    <property type="protein sequence ID" value="MBB6550821.1"/>
    <property type="molecule type" value="Genomic_DNA"/>
</dbReference>